<evidence type="ECO:0000259" key="16">
    <source>
        <dbReference type="PROSITE" id="PS51198"/>
    </source>
</evidence>
<dbReference type="PROSITE" id="PS51198">
    <property type="entry name" value="UVRD_HELICASE_ATP_BIND"/>
    <property type="match status" value="1"/>
</dbReference>
<feature type="compositionally biased region" description="Basic and acidic residues" evidence="15">
    <location>
        <begin position="494"/>
        <end position="514"/>
    </location>
</feature>
<dbReference type="Pfam" id="PF13361">
    <property type="entry name" value="UvrD_C"/>
    <property type="match status" value="1"/>
</dbReference>
<dbReference type="InterPro" id="IPR014017">
    <property type="entry name" value="DNA_helicase_UvrD-like_C"/>
</dbReference>
<organism evidence="18 19">
    <name type="scientific">Calycomorphotria hydatis</name>
    <dbReference type="NCBI Taxonomy" id="2528027"/>
    <lineage>
        <taxon>Bacteria</taxon>
        <taxon>Pseudomonadati</taxon>
        <taxon>Planctomycetota</taxon>
        <taxon>Planctomycetia</taxon>
        <taxon>Planctomycetales</taxon>
        <taxon>Planctomycetaceae</taxon>
        <taxon>Calycomorphotria</taxon>
    </lineage>
</organism>
<dbReference type="InterPro" id="IPR011604">
    <property type="entry name" value="PDDEXK-like_dom_sf"/>
</dbReference>
<dbReference type="GO" id="GO:0005524">
    <property type="term" value="F:ATP binding"/>
    <property type="evidence" value="ECO:0007669"/>
    <property type="project" value="UniProtKB-UniRule"/>
</dbReference>
<keyword evidence="10" id="KW-0413">Isomerase</keyword>
<comment type="catalytic activity">
    <reaction evidence="11">
        <text>Couples ATP hydrolysis with the unwinding of duplex DNA by translocating in the 3'-5' direction.</text>
        <dbReference type="EC" id="5.6.2.4"/>
    </reaction>
</comment>
<dbReference type="GO" id="GO:0033202">
    <property type="term" value="C:DNA helicase complex"/>
    <property type="evidence" value="ECO:0007669"/>
    <property type="project" value="TreeGrafter"/>
</dbReference>
<dbReference type="InterPro" id="IPR000212">
    <property type="entry name" value="DNA_helicase_UvrD/REP"/>
</dbReference>
<keyword evidence="1" id="KW-0540">Nuclease</keyword>
<dbReference type="Proteomes" id="UP000319976">
    <property type="component" value="Chromosome"/>
</dbReference>
<evidence type="ECO:0000259" key="17">
    <source>
        <dbReference type="PROSITE" id="PS51217"/>
    </source>
</evidence>
<dbReference type="InterPro" id="IPR027417">
    <property type="entry name" value="P-loop_NTPase"/>
</dbReference>
<dbReference type="SUPFAM" id="SSF52540">
    <property type="entry name" value="P-loop containing nucleoside triphosphate hydrolases"/>
    <property type="match status" value="1"/>
</dbReference>
<comment type="catalytic activity">
    <reaction evidence="13">
        <text>ATP + H2O = ADP + phosphate + H(+)</text>
        <dbReference type="Rhea" id="RHEA:13065"/>
        <dbReference type="ChEBI" id="CHEBI:15377"/>
        <dbReference type="ChEBI" id="CHEBI:15378"/>
        <dbReference type="ChEBI" id="CHEBI:30616"/>
        <dbReference type="ChEBI" id="CHEBI:43474"/>
        <dbReference type="ChEBI" id="CHEBI:456216"/>
        <dbReference type="EC" id="5.6.2.4"/>
    </reaction>
</comment>
<keyword evidence="6" id="KW-0269">Exonuclease</keyword>
<dbReference type="SUPFAM" id="SSF52980">
    <property type="entry name" value="Restriction endonuclease-like"/>
    <property type="match status" value="1"/>
</dbReference>
<feature type="region of interest" description="Disordered" evidence="15">
    <location>
        <begin position="955"/>
        <end position="974"/>
    </location>
</feature>
<name>A0A517T9H7_9PLAN</name>
<dbReference type="RefSeq" id="WP_145262648.1">
    <property type="nucleotide sequence ID" value="NZ_CP036316.1"/>
</dbReference>
<keyword evidence="19" id="KW-1185">Reference proteome</keyword>
<evidence type="ECO:0000313" key="19">
    <source>
        <dbReference type="Proteomes" id="UP000319976"/>
    </source>
</evidence>
<dbReference type="InterPro" id="IPR014016">
    <property type="entry name" value="UvrD-like_ATP-bd"/>
</dbReference>
<dbReference type="GO" id="GO:0000725">
    <property type="term" value="P:recombinational repair"/>
    <property type="evidence" value="ECO:0007669"/>
    <property type="project" value="TreeGrafter"/>
</dbReference>
<dbReference type="PANTHER" id="PTHR11070:SF48">
    <property type="entry name" value="ATP-DEPENDENT HELICASE_NUCLEASE SUBUNIT A"/>
    <property type="match status" value="1"/>
</dbReference>
<keyword evidence="2 14" id="KW-0547">Nucleotide-binding</keyword>
<evidence type="ECO:0000256" key="2">
    <source>
        <dbReference type="ARBA" id="ARBA00022741"/>
    </source>
</evidence>
<evidence type="ECO:0000256" key="13">
    <source>
        <dbReference type="ARBA" id="ARBA00048988"/>
    </source>
</evidence>
<sequence length="1164" mass="130762">MSTPTNNNEPSLTDEQHSAIHQRGVSISLSAGAGCGKTFVITRRLIEELRRNNNPGRLSRLVAITFTNRAAREMKNRIRQACTNELLKADAGEADYWLALSHSIDSARISTIDSFCASLIRSHAVEASVDPMFALLEQELQPRLIRDAVNDTLKRLLEEQNADCEELIFHYEYNKTHEILTQFLYRSMEVYDFPLDLGELATDWETRWINEVQAALIQEFLNSSNVRELLALFSEYTPSHPVMAERCANISAALAELPRSDQAVKLLNSVAKNAMVKGGGLAKAWPNAEIYKEVQSHFDQLKKDIKKLAPQLVTFAEIDHESARLGLIALRLSQQAREAYEARKQTLGVLDFGDLLRLATKLLRDFPEVRASIASGIDLLIIDEFQDTSPLQVELVRLLRGESLKTGGLLIVGDFKQSIYRFRDADPTVFHALREELPSEGRLSLTTNFRSRREILDFVNAIFDVAMPEEYEPLRAGKDFPALDEPAIEFLFPRPEKQEGKPSTKDNAEEQRQREAEAIAKRIRQLLEDPAVSISDENGELRRVRPGDICLLFRTRSNFNIYEEALRKANLDYYVVGSRAFYAQQEVQDLAMLCQWLGDPADELSLVGVLRSPMFNIDDETLLILRVDHGSVTKGLFAENWKDITPQQQEQVRFAALVLLELRKLKSSFSLEELLRHAITRTGYDAAMMFEFLGERKLANLEKLVSMAAVYDRSGRISFSEFADRLRASVLEQSEEALAATQAEESDVIGLMTIHQAKGLEFPIVFVVDLNAKERPQSPDPVLDRQLGPLLPVAAPMMEGIQQESNEDQPGDLSKYKPLGMKLYQLREQQGDEAERLRLLYVALTRAKERLILSAGLPENGKLESAWLKTLSEIYDLDTGEPLVTDAPPAKVISSLDQLTETEPNKQTGSTKHIRLCDLRELVESAPEEPLPWKPVPPSLRTEFSVTEVTEGLYESAGHRHSQTGTTLDEDVSRDDPRLLGTAVHQVLELVPLADLCDATKVWSSILERIADEHDVSVNALQRAVEAIGNSDLPQQLQQARQVHREVDFALSWPVAETTYTLSGQIDGLYQMPDRSWHVIDYKVISTSEKGGSDLIARYAVQLQLYALAVQEVLGLQEITAKLVSISGDQASLIPIDTSPKAIDDMRANVSNWLANQTEMITDE</sequence>
<keyword evidence="3" id="KW-0227">DNA damage</keyword>
<dbReference type="EMBL" id="CP036316">
    <property type="protein sequence ID" value="QDT65009.1"/>
    <property type="molecule type" value="Genomic_DNA"/>
</dbReference>
<evidence type="ECO:0000256" key="3">
    <source>
        <dbReference type="ARBA" id="ARBA00022763"/>
    </source>
</evidence>
<dbReference type="Gene3D" id="3.90.320.10">
    <property type="match status" value="1"/>
</dbReference>
<keyword evidence="9" id="KW-0234">DNA repair</keyword>
<dbReference type="PANTHER" id="PTHR11070">
    <property type="entry name" value="UVRD / RECB / PCRA DNA HELICASE FAMILY MEMBER"/>
    <property type="match status" value="1"/>
</dbReference>
<dbReference type="AlphaFoldDB" id="A0A517T9H7"/>
<keyword evidence="7 14" id="KW-0067">ATP-binding</keyword>
<evidence type="ECO:0000256" key="6">
    <source>
        <dbReference type="ARBA" id="ARBA00022839"/>
    </source>
</evidence>
<evidence type="ECO:0000256" key="7">
    <source>
        <dbReference type="ARBA" id="ARBA00022840"/>
    </source>
</evidence>
<dbReference type="InterPro" id="IPR038726">
    <property type="entry name" value="PDDEXK_AddAB-type"/>
</dbReference>
<keyword evidence="5 14" id="KW-0347">Helicase</keyword>
<feature type="domain" description="UvrD-like helicase ATP-binding" evidence="16">
    <location>
        <begin position="10"/>
        <end position="452"/>
    </location>
</feature>
<gene>
    <name evidence="18" type="primary">addA</name>
    <name evidence="18" type="ORF">V22_22550</name>
</gene>
<evidence type="ECO:0000256" key="14">
    <source>
        <dbReference type="PROSITE-ProRule" id="PRU00560"/>
    </source>
</evidence>
<dbReference type="KEGG" id="chya:V22_22550"/>
<dbReference type="EC" id="5.6.2.4" evidence="12"/>
<evidence type="ECO:0000256" key="1">
    <source>
        <dbReference type="ARBA" id="ARBA00022722"/>
    </source>
</evidence>
<evidence type="ECO:0000256" key="11">
    <source>
        <dbReference type="ARBA" id="ARBA00034617"/>
    </source>
</evidence>
<dbReference type="Pfam" id="PF12705">
    <property type="entry name" value="PDDEXK_1"/>
    <property type="match status" value="1"/>
</dbReference>
<evidence type="ECO:0000256" key="4">
    <source>
        <dbReference type="ARBA" id="ARBA00022801"/>
    </source>
</evidence>
<dbReference type="OrthoDB" id="9810135at2"/>
<evidence type="ECO:0000256" key="10">
    <source>
        <dbReference type="ARBA" id="ARBA00023235"/>
    </source>
</evidence>
<reference evidence="18 19" key="1">
    <citation type="submission" date="2019-02" db="EMBL/GenBank/DDBJ databases">
        <title>Deep-cultivation of Planctomycetes and their phenomic and genomic characterization uncovers novel biology.</title>
        <authorList>
            <person name="Wiegand S."/>
            <person name="Jogler M."/>
            <person name="Boedeker C."/>
            <person name="Pinto D."/>
            <person name="Vollmers J."/>
            <person name="Rivas-Marin E."/>
            <person name="Kohn T."/>
            <person name="Peeters S.H."/>
            <person name="Heuer A."/>
            <person name="Rast P."/>
            <person name="Oberbeckmann S."/>
            <person name="Bunk B."/>
            <person name="Jeske O."/>
            <person name="Meyerdierks A."/>
            <person name="Storesund J.E."/>
            <person name="Kallscheuer N."/>
            <person name="Luecker S."/>
            <person name="Lage O.M."/>
            <person name="Pohl T."/>
            <person name="Merkel B.J."/>
            <person name="Hornburger P."/>
            <person name="Mueller R.-W."/>
            <person name="Bruemmer F."/>
            <person name="Labrenz M."/>
            <person name="Spormann A.M."/>
            <person name="Op den Camp H."/>
            <person name="Overmann J."/>
            <person name="Amann R."/>
            <person name="Jetten M.S.M."/>
            <person name="Mascher T."/>
            <person name="Medema M.H."/>
            <person name="Devos D.P."/>
            <person name="Kaster A.-K."/>
            <person name="Ovreas L."/>
            <person name="Rohde M."/>
            <person name="Galperin M.Y."/>
            <person name="Jogler C."/>
        </authorList>
    </citation>
    <scope>NUCLEOTIDE SEQUENCE [LARGE SCALE GENOMIC DNA]</scope>
    <source>
        <strain evidence="18 19">V22</strain>
    </source>
</reference>
<dbReference type="InterPro" id="IPR011335">
    <property type="entry name" value="Restrct_endonuc-II-like"/>
</dbReference>
<dbReference type="GO" id="GO:0005829">
    <property type="term" value="C:cytosol"/>
    <property type="evidence" value="ECO:0007669"/>
    <property type="project" value="TreeGrafter"/>
</dbReference>
<evidence type="ECO:0000256" key="12">
    <source>
        <dbReference type="ARBA" id="ARBA00034808"/>
    </source>
</evidence>
<evidence type="ECO:0000256" key="15">
    <source>
        <dbReference type="SAM" id="MobiDB-lite"/>
    </source>
</evidence>
<keyword evidence="8" id="KW-0238">DNA-binding</keyword>
<dbReference type="Pfam" id="PF00580">
    <property type="entry name" value="UvrD-helicase"/>
    <property type="match status" value="1"/>
</dbReference>
<dbReference type="PROSITE" id="PS51217">
    <property type="entry name" value="UVRD_HELICASE_CTER"/>
    <property type="match status" value="1"/>
</dbReference>
<dbReference type="GO" id="GO:0016887">
    <property type="term" value="F:ATP hydrolysis activity"/>
    <property type="evidence" value="ECO:0007669"/>
    <property type="project" value="RHEA"/>
</dbReference>
<proteinExistence type="predicted"/>
<keyword evidence="4 14" id="KW-0378">Hydrolase</keyword>
<accession>A0A517T9H7</accession>
<dbReference type="GO" id="GO:0004527">
    <property type="term" value="F:exonuclease activity"/>
    <property type="evidence" value="ECO:0007669"/>
    <property type="project" value="UniProtKB-KW"/>
</dbReference>
<feature type="domain" description="UvrD-like helicase C-terminal" evidence="17">
    <location>
        <begin position="471"/>
        <end position="759"/>
    </location>
</feature>
<evidence type="ECO:0000256" key="9">
    <source>
        <dbReference type="ARBA" id="ARBA00023204"/>
    </source>
</evidence>
<feature type="region of interest" description="Disordered" evidence="15">
    <location>
        <begin position="493"/>
        <end position="514"/>
    </location>
</feature>
<evidence type="ECO:0000313" key="18">
    <source>
        <dbReference type="EMBL" id="QDT65009.1"/>
    </source>
</evidence>
<evidence type="ECO:0000256" key="8">
    <source>
        <dbReference type="ARBA" id="ARBA00023125"/>
    </source>
</evidence>
<evidence type="ECO:0000256" key="5">
    <source>
        <dbReference type="ARBA" id="ARBA00022806"/>
    </source>
</evidence>
<protein>
    <recommendedName>
        <fullName evidence="12">DNA 3'-5' helicase</fullName>
        <ecNumber evidence="12">5.6.2.4</ecNumber>
    </recommendedName>
</protein>
<dbReference type="GO" id="GO:0043138">
    <property type="term" value="F:3'-5' DNA helicase activity"/>
    <property type="evidence" value="ECO:0007669"/>
    <property type="project" value="UniProtKB-EC"/>
</dbReference>
<feature type="binding site" evidence="14">
    <location>
        <begin position="31"/>
        <end position="38"/>
    </location>
    <ligand>
        <name>ATP</name>
        <dbReference type="ChEBI" id="CHEBI:30616"/>
    </ligand>
</feature>
<dbReference type="Gene3D" id="3.40.50.300">
    <property type="entry name" value="P-loop containing nucleotide triphosphate hydrolases"/>
    <property type="match status" value="4"/>
</dbReference>
<dbReference type="GO" id="GO:0003677">
    <property type="term" value="F:DNA binding"/>
    <property type="evidence" value="ECO:0007669"/>
    <property type="project" value="UniProtKB-KW"/>
</dbReference>